<dbReference type="AlphaFoldDB" id="A0A9R1X437"/>
<accession>A0A9R1X437</accession>
<organism evidence="1 2">
    <name type="scientific">Lactuca sativa</name>
    <name type="common">Garden lettuce</name>
    <dbReference type="NCBI Taxonomy" id="4236"/>
    <lineage>
        <taxon>Eukaryota</taxon>
        <taxon>Viridiplantae</taxon>
        <taxon>Streptophyta</taxon>
        <taxon>Embryophyta</taxon>
        <taxon>Tracheophyta</taxon>
        <taxon>Spermatophyta</taxon>
        <taxon>Magnoliopsida</taxon>
        <taxon>eudicotyledons</taxon>
        <taxon>Gunneridae</taxon>
        <taxon>Pentapetalae</taxon>
        <taxon>asterids</taxon>
        <taxon>campanulids</taxon>
        <taxon>Asterales</taxon>
        <taxon>Asteraceae</taxon>
        <taxon>Cichorioideae</taxon>
        <taxon>Cichorieae</taxon>
        <taxon>Lactucinae</taxon>
        <taxon>Lactuca</taxon>
    </lineage>
</organism>
<evidence type="ECO:0000313" key="1">
    <source>
        <dbReference type="EMBL" id="KAJ0197179.1"/>
    </source>
</evidence>
<protein>
    <submittedName>
        <fullName evidence="1">Uncharacterized protein</fullName>
    </submittedName>
</protein>
<dbReference type="EMBL" id="NBSK02000007">
    <property type="protein sequence ID" value="KAJ0197179.1"/>
    <property type="molecule type" value="Genomic_DNA"/>
</dbReference>
<reference evidence="1 2" key="1">
    <citation type="journal article" date="2017" name="Nat. Commun.">
        <title>Genome assembly with in vitro proximity ligation data and whole-genome triplication in lettuce.</title>
        <authorList>
            <person name="Reyes-Chin-Wo S."/>
            <person name="Wang Z."/>
            <person name="Yang X."/>
            <person name="Kozik A."/>
            <person name="Arikit S."/>
            <person name="Song C."/>
            <person name="Xia L."/>
            <person name="Froenicke L."/>
            <person name="Lavelle D.O."/>
            <person name="Truco M.J."/>
            <person name="Xia R."/>
            <person name="Zhu S."/>
            <person name="Xu C."/>
            <person name="Xu H."/>
            <person name="Xu X."/>
            <person name="Cox K."/>
            <person name="Korf I."/>
            <person name="Meyers B.C."/>
            <person name="Michelmore R.W."/>
        </authorList>
    </citation>
    <scope>NUCLEOTIDE SEQUENCE [LARGE SCALE GENOMIC DNA]</scope>
    <source>
        <strain evidence="2">cv. Salinas</strain>
        <tissue evidence="1">Seedlings</tissue>
    </source>
</reference>
<name>A0A9R1X437_LACSA</name>
<sequence length="88" mass="10656">MYNEKKDTFEYINNTRVLVHGSMSTCILVLDHYEEWKVLMPTLNNIFKFPQEKGNFFCFGKLQVPHDFNMPFFKNLHYDVYHFALKEI</sequence>
<gene>
    <name evidence="1" type="ORF">LSAT_V11C700363240</name>
</gene>
<comment type="caution">
    <text evidence="1">The sequence shown here is derived from an EMBL/GenBank/DDBJ whole genome shotgun (WGS) entry which is preliminary data.</text>
</comment>
<evidence type="ECO:0000313" key="2">
    <source>
        <dbReference type="Proteomes" id="UP000235145"/>
    </source>
</evidence>
<keyword evidence="2" id="KW-1185">Reference proteome</keyword>
<dbReference type="Proteomes" id="UP000235145">
    <property type="component" value="Unassembled WGS sequence"/>
</dbReference>
<proteinExistence type="predicted"/>